<feature type="transmembrane region" description="Helical" evidence="6">
    <location>
        <begin position="92"/>
        <end position="110"/>
    </location>
</feature>
<evidence type="ECO:0000313" key="7">
    <source>
        <dbReference type="EMBL" id="PJF01385.1"/>
    </source>
</evidence>
<dbReference type="InterPro" id="IPR006214">
    <property type="entry name" value="Bax_inhibitor_1-related"/>
</dbReference>
<dbReference type="RefSeq" id="WP_100190132.1">
    <property type="nucleotide sequence ID" value="NZ_PGGD01000001.1"/>
</dbReference>
<keyword evidence="3 6" id="KW-0812">Transmembrane</keyword>
<evidence type="ECO:0008006" key="9">
    <source>
        <dbReference type="Google" id="ProtNLM"/>
    </source>
</evidence>
<feature type="transmembrane region" description="Helical" evidence="6">
    <location>
        <begin position="148"/>
        <end position="167"/>
    </location>
</feature>
<reference evidence="7 8" key="1">
    <citation type="submission" date="2017-11" db="EMBL/GenBank/DDBJ databases">
        <title>Genome sequencing of Prevotella intermedia KCOM 1779.</title>
        <authorList>
            <person name="Kook J.-K."/>
            <person name="Park S.-N."/>
            <person name="Lim Y.K."/>
        </authorList>
    </citation>
    <scope>NUCLEOTIDE SEQUENCE [LARGE SCALE GENOMIC DNA]</scope>
    <source>
        <strain evidence="7 8">KCOM 1779</strain>
    </source>
</reference>
<comment type="caution">
    <text evidence="7">The sequence shown here is derived from an EMBL/GenBank/DDBJ whole genome shotgun (WGS) entry which is preliminary data.</text>
</comment>
<feature type="transmembrane region" description="Helical" evidence="6">
    <location>
        <begin position="213"/>
        <end position="233"/>
    </location>
</feature>
<feature type="transmembrane region" description="Helical" evidence="6">
    <location>
        <begin position="116"/>
        <end position="136"/>
    </location>
</feature>
<keyword evidence="4 6" id="KW-1133">Transmembrane helix</keyword>
<dbReference type="CDD" id="cd10432">
    <property type="entry name" value="BI-1-like_bacterial"/>
    <property type="match status" value="1"/>
</dbReference>
<evidence type="ECO:0000256" key="2">
    <source>
        <dbReference type="ARBA" id="ARBA00010350"/>
    </source>
</evidence>
<evidence type="ECO:0000256" key="4">
    <source>
        <dbReference type="ARBA" id="ARBA00022989"/>
    </source>
</evidence>
<dbReference type="EMBL" id="PGGD01000001">
    <property type="protein sequence ID" value="PJF01385.1"/>
    <property type="molecule type" value="Genomic_DNA"/>
</dbReference>
<protein>
    <recommendedName>
        <fullName evidence="9">BAX inhibitor (BI)-1/YccA family protein</fullName>
    </recommendedName>
</protein>
<evidence type="ECO:0000256" key="6">
    <source>
        <dbReference type="RuleBase" id="RU004379"/>
    </source>
</evidence>
<feature type="transmembrane region" description="Helical" evidence="6">
    <location>
        <begin position="173"/>
        <end position="192"/>
    </location>
</feature>
<feature type="transmembrane region" description="Helical" evidence="6">
    <location>
        <begin position="62"/>
        <end position="80"/>
    </location>
</feature>
<dbReference type="PANTHER" id="PTHR23291">
    <property type="entry name" value="BAX INHIBITOR-RELATED"/>
    <property type="match status" value="1"/>
</dbReference>
<comment type="subcellular location">
    <subcellularLocation>
        <location evidence="1">Membrane</location>
        <topology evidence="1">Multi-pass membrane protein</topology>
    </subcellularLocation>
</comment>
<dbReference type="Proteomes" id="UP000228641">
    <property type="component" value="Unassembled WGS sequence"/>
</dbReference>
<evidence type="ECO:0000256" key="5">
    <source>
        <dbReference type="ARBA" id="ARBA00023136"/>
    </source>
</evidence>
<evidence type="ECO:0000256" key="3">
    <source>
        <dbReference type="ARBA" id="ARBA00022692"/>
    </source>
</evidence>
<name>A0A2M8MAY5_PREIN</name>
<comment type="similarity">
    <text evidence="2 6">Belongs to the BI1 family.</text>
</comment>
<evidence type="ECO:0000256" key="1">
    <source>
        <dbReference type="ARBA" id="ARBA00004141"/>
    </source>
</evidence>
<dbReference type="PANTHER" id="PTHR23291:SF50">
    <property type="entry name" value="PROTEIN LIFEGUARD 4"/>
    <property type="match status" value="1"/>
</dbReference>
<dbReference type="AlphaFoldDB" id="A0A2M8MAY5"/>
<gene>
    <name evidence="7" type="ORF">CUB97_09220</name>
</gene>
<proteinExistence type="inferred from homology"/>
<dbReference type="GO" id="GO:0005886">
    <property type="term" value="C:plasma membrane"/>
    <property type="evidence" value="ECO:0007669"/>
    <property type="project" value="TreeGrafter"/>
</dbReference>
<evidence type="ECO:0000313" key="8">
    <source>
        <dbReference type="Proteomes" id="UP000228641"/>
    </source>
</evidence>
<keyword evidence="5 6" id="KW-0472">Membrane</keyword>
<sequence length="240" mass="26443">MEYNKLYNYNMQGNVIDFPATFAKVMRNVYGWMSCGLLMTALTAMIVAGHPDIIYAIATNKLLLWGLFGAGIGLVLWLSARINSMSSMTAGLMFAAYAILNGVTMSFIFLTYTMESIASTFFTTAGTFAVMSFIGFVTKKDLSGIGKILTMLLIGLVIATIVNIFVANSGLSLILNYVGVFVFVGLTAYDTQKIKTLVHEATMYGDEEQTNKLALMGSLTLYLDFINLFLYLLRFLGNRK</sequence>
<organism evidence="7 8">
    <name type="scientific">Prevotella intermedia</name>
    <dbReference type="NCBI Taxonomy" id="28131"/>
    <lineage>
        <taxon>Bacteria</taxon>
        <taxon>Pseudomonadati</taxon>
        <taxon>Bacteroidota</taxon>
        <taxon>Bacteroidia</taxon>
        <taxon>Bacteroidales</taxon>
        <taxon>Prevotellaceae</taxon>
        <taxon>Prevotella</taxon>
    </lineage>
</organism>
<dbReference type="Pfam" id="PF01027">
    <property type="entry name" value="Bax1-I"/>
    <property type="match status" value="1"/>
</dbReference>
<accession>A0A2M8MAY5</accession>
<feature type="transmembrane region" description="Helical" evidence="6">
    <location>
        <begin position="29"/>
        <end position="50"/>
    </location>
</feature>